<feature type="domain" description="Dihydrodipicolinate reductase N-terminal" evidence="11">
    <location>
        <begin position="1"/>
        <end position="112"/>
    </location>
</feature>
<dbReference type="GO" id="GO:0019877">
    <property type="term" value="P:diaminopimelate biosynthetic process"/>
    <property type="evidence" value="ECO:0007669"/>
    <property type="project" value="UniProtKB-UniRule"/>
</dbReference>
<organism evidence="13 14">
    <name type="scientific">Thermobrachium celere DSM 8682</name>
    <dbReference type="NCBI Taxonomy" id="941824"/>
    <lineage>
        <taxon>Bacteria</taxon>
        <taxon>Bacillati</taxon>
        <taxon>Bacillota</taxon>
        <taxon>Clostridia</taxon>
        <taxon>Eubacteriales</taxon>
        <taxon>Clostridiaceae</taxon>
        <taxon>Thermobrachium</taxon>
    </lineage>
</organism>
<dbReference type="AlphaFoldDB" id="R7RR10"/>
<keyword evidence="8 9" id="KW-0457">Lysine biosynthesis</keyword>
<dbReference type="Proteomes" id="UP000014923">
    <property type="component" value="Unassembled WGS sequence"/>
</dbReference>
<dbReference type="EC" id="1.17.1.8" evidence="9 10"/>
<evidence type="ECO:0000256" key="7">
    <source>
        <dbReference type="ARBA" id="ARBA00023027"/>
    </source>
</evidence>
<evidence type="ECO:0000256" key="10">
    <source>
        <dbReference type="NCBIfam" id="TIGR00036"/>
    </source>
</evidence>
<dbReference type="Pfam" id="PF05173">
    <property type="entry name" value="DapB_C"/>
    <property type="match status" value="1"/>
</dbReference>
<dbReference type="GO" id="GO:0050661">
    <property type="term" value="F:NADP binding"/>
    <property type="evidence" value="ECO:0007669"/>
    <property type="project" value="UniProtKB-UniRule"/>
</dbReference>
<feature type="binding site" evidence="9">
    <location>
        <position position="34"/>
    </location>
    <ligand>
        <name>NADP(+)</name>
        <dbReference type="ChEBI" id="CHEBI:58349"/>
    </ligand>
</feature>
<dbReference type="Pfam" id="PF01113">
    <property type="entry name" value="DapB_N"/>
    <property type="match status" value="1"/>
</dbReference>
<comment type="catalytic activity">
    <reaction evidence="9">
        <text>(S)-2,3,4,5-tetrahydrodipicolinate + NAD(+) + H2O = (2S,4S)-4-hydroxy-2,3,4,5-tetrahydrodipicolinate + NADH + H(+)</text>
        <dbReference type="Rhea" id="RHEA:35323"/>
        <dbReference type="ChEBI" id="CHEBI:15377"/>
        <dbReference type="ChEBI" id="CHEBI:15378"/>
        <dbReference type="ChEBI" id="CHEBI:16845"/>
        <dbReference type="ChEBI" id="CHEBI:57540"/>
        <dbReference type="ChEBI" id="CHEBI:57945"/>
        <dbReference type="ChEBI" id="CHEBI:67139"/>
        <dbReference type="EC" id="1.17.1.8"/>
    </reaction>
</comment>
<evidence type="ECO:0000256" key="3">
    <source>
        <dbReference type="ARBA" id="ARBA00022605"/>
    </source>
</evidence>
<feature type="domain" description="Dihydrodipicolinate reductase C-terminal" evidence="12">
    <location>
        <begin position="115"/>
        <end position="249"/>
    </location>
</feature>
<evidence type="ECO:0000259" key="12">
    <source>
        <dbReference type="Pfam" id="PF05173"/>
    </source>
</evidence>
<comment type="subcellular location">
    <subcellularLocation>
        <location evidence="9">Cytoplasm</location>
    </subcellularLocation>
</comment>
<reference evidence="13" key="1">
    <citation type="submission" date="2013-03" db="EMBL/GenBank/DDBJ databases">
        <title>Draft genome sequence of the hydrogen-ethanol-producing anaerobic alkalithermophilic Caloramator celere.</title>
        <authorList>
            <person name="Ciranna A."/>
            <person name="Larjo A."/>
            <person name="Kivisto A."/>
            <person name="Santala V."/>
            <person name="Roos C."/>
            <person name="Karp M."/>
        </authorList>
    </citation>
    <scope>NUCLEOTIDE SEQUENCE [LARGE SCALE GENOMIC DNA]</scope>
    <source>
        <strain evidence="13">DSM 8682</strain>
    </source>
</reference>
<feature type="binding site" evidence="9">
    <location>
        <begin position="7"/>
        <end position="12"/>
    </location>
    <ligand>
        <name>NAD(+)</name>
        <dbReference type="ChEBI" id="CHEBI:57540"/>
    </ligand>
</feature>
<gene>
    <name evidence="9" type="primary">dapB</name>
    <name evidence="13" type="ORF">TCEL_00540</name>
</gene>
<dbReference type="eggNOG" id="COG0289">
    <property type="taxonomic scope" value="Bacteria"/>
</dbReference>
<keyword evidence="7 9" id="KW-0520">NAD</keyword>
<dbReference type="GO" id="GO:0009089">
    <property type="term" value="P:lysine biosynthetic process via diaminopimelate"/>
    <property type="evidence" value="ECO:0007669"/>
    <property type="project" value="UniProtKB-UniRule"/>
</dbReference>
<evidence type="ECO:0000313" key="13">
    <source>
        <dbReference type="EMBL" id="CDF58494.1"/>
    </source>
</evidence>
<comment type="catalytic activity">
    <reaction evidence="9">
        <text>(S)-2,3,4,5-tetrahydrodipicolinate + NADP(+) + H2O = (2S,4S)-4-hydroxy-2,3,4,5-tetrahydrodipicolinate + NADPH + H(+)</text>
        <dbReference type="Rhea" id="RHEA:35331"/>
        <dbReference type="ChEBI" id="CHEBI:15377"/>
        <dbReference type="ChEBI" id="CHEBI:15378"/>
        <dbReference type="ChEBI" id="CHEBI:16845"/>
        <dbReference type="ChEBI" id="CHEBI:57783"/>
        <dbReference type="ChEBI" id="CHEBI:58349"/>
        <dbReference type="ChEBI" id="CHEBI:67139"/>
        <dbReference type="EC" id="1.17.1.8"/>
    </reaction>
</comment>
<dbReference type="OrthoDB" id="9790352at2"/>
<dbReference type="Gene3D" id="3.40.50.720">
    <property type="entry name" value="NAD(P)-binding Rossmann-like Domain"/>
    <property type="match status" value="1"/>
</dbReference>
<keyword evidence="3 9" id="KW-0028">Amino-acid biosynthesis</keyword>
<comment type="function">
    <text evidence="9">Catalyzes the conversion of 4-hydroxy-tetrahydrodipicolinate (HTPA) to tetrahydrodipicolinate.</text>
</comment>
<evidence type="ECO:0000259" key="11">
    <source>
        <dbReference type="Pfam" id="PF01113"/>
    </source>
</evidence>
<feature type="binding site" evidence="9">
    <location>
        <position position="33"/>
    </location>
    <ligand>
        <name>NAD(+)</name>
        <dbReference type="ChEBI" id="CHEBI:57540"/>
    </ligand>
</feature>
<proteinExistence type="inferred from homology"/>
<dbReference type="RefSeq" id="WP_018662611.1">
    <property type="nucleotide sequence ID" value="NZ_HF952018.1"/>
</dbReference>
<feature type="binding site" evidence="9">
    <location>
        <begin position="152"/>
        <end position="153"/>
    </location>
    <ligand>
        <name>(S)-2,3,4,5-tetrahydrodipicolinate</name>
        <dbReference type="ChEBI" id="CHEBI:16845"/>
    </ligand>
</feature>
<evidence type="ECO:0000256" key="5">
    <source>
        <dbReference type="ARBA" id="ARBA00022915"/>
    </source>
</evidence>
<name>R7RR10_9CLOT</name>
<dbReference type="GO" id="GO:0016726">
    <property type="term" value="F:oxidoreductase activity, acting on CH or CH2 groups, NAD or NADP as acceptor"/>
    <property type="evidence" value="ECO:0007669"/>
    <property type="project" value="UniProtKB-UniRule"/>
</dbReference>
<protein>
    <recommendedName>
        <fullName evidence="9 10">4-hydroxy-tetrahydrodipicolinate reductase</fullName>
        <shortName evidence="9">HTPA reductase</shortName>
        <ecNumber evidence="9 10">1.17.1.8</ecNumber>
    </recommendedName>
</protein>
<accession>R7RR10</accession>
<dbReference type="InterPro" id="IPR000846">
    <property type="entry name" value="DapB_N"/>
</dbReference>
<dbReference type="InterPro" id="IPR022664">
    <property type="entry name" value="DapB_N_CS"/>
</dbReference>
<keyword evidence="4 9" id="KW-0521">NADP</keyword>
<feature type="binding site" evidence="9">
    <location>
        <begin position="85"/>
        <end position="87"/>
    </location>
    <ligand>
        <name>NAD(+)</name>
        <dbReference type="ChEBI" id="CHEBI:57540"/>
    </ligand>
</feature>
<comment type="similarity">
    <text evidence="1 9">Belongs to the DapB family.</text>
</comment>
<dbReference type="GO" id="GO:0051287">
    <property type="term" value="F:NAD binding"/>
    <property type="evidence" value="ECO:0007669"/>
    <property type="project" value="UniProtKB-UniRule"/>
</dbReference>
<dbReference type="PANTHER" id="PTHR20836">
    <property type="entry name" value="DIHYDRODIPICOLINATE REDUCTASE"/>
    <property type="match status" value="1"/>
</dbReference>
<comment type="caution">
    <text evidence="9">Was originally thought to be a dihydrodipicolinate reductase (DHDPR), catalyzing the conversion of dihydrodipicolinate to tetrahydrodipicolinate. However, it was shown in E.coli that the substrate of the enzymatic reaction is not dihydrodipicolinate (DHDP) but in fact (2S,4S)-4-hydroxy-2,3,4,5-tetrahydrodipicolinic acid (HTPA), the product released by the DapA-catalyzed reaction.</text>
</comment>
<feature type="active site" description="Proton donor/acceptor" evidence="9">
    <location>
        <position position="142"/>
    </location>
</feature>
<dbReference type="GO" id="GO:0005829">
    <property type="term" value="C:cytosol"/>
    <property type="evidence" value="ECO:0007669"/>
    <property type="project" value="TreeGrafter"/>
</dbReference>
<evidence type="ECO:0000256" key="9">
    <source>
        <dbReference type="HAMAP-Rule" id="MF_00102"/>
    </source>
</evidence>
<evidence type="ECO:0000256" key="8">
    <source>
        <dbReference type="ARBA" id="ARBA00023154"/>
    </source>
</evidence>
<dbReference type="PIRSF" id="PIRSF000161">
    <property type="entry name" value="DHPR"/>
    <property type="match status" value="1"/>
</dbReference>
<dbReference type="HOGENOM" id="CLU_047479_2_2_9"/>
<dbReference type="NCBIfam" id="TIGR00036">
    <property type="entry name" value="dapB"/>
    <property type="match status" value="1"/>
</dbReference>
<dbReference type="EMBL" id="CAVN010000097">
    <property type="protein sequence ID" value="CDF58494.1"/>
    <property type="molecule type" value="Genomic_DNA"/>
</dbReference>
<keyword evidence="6 9" id="KW-0560">Oxidoreductase</keyword>
<evidence type="ECO:0000313" key="14">
    <source>
        <dbReference type="Proteomes" id="UP000014923"/>
    </source>
</evidence>
<evidence type="ECO:0000256" key="6">
    <source>
        <dbReference type="ARBA" id="ARBA00023002"/>
    </source>
</evidence>
<dbReference type="FunFam" id="3.30.360.10:FF:000004">
    <property type="entry name" value="4-hydroxy-tetrahydrodipicolinate reductase"/>
    <property type="match status" value="1"/>
</dbReference>
<comment type="subunit">
    <text evidence="9">Homotetramer.</text>
</comment>
<keyword evidence="14" id="KW-1185">Reference proteome</keyword>
<dbReference type="UniPathway" id="UPA00034">
    <property type="reaction ID" value="UER00018"/>
</dbReference>
<dbReference type="SUPFAM" id="SSF55347">
    <property type="entry name" value="Glyceraldehyde-3-phosphate dehydrogenase-like, C-terminal domain"/>
    <property type="match status" value="1"/>
</dbReference>
<keyword evidence="2 9" id="KW-0963">Cytoplasm</keyword>
<evidence type="ECO:0000256" key="4">
    <source>
        <dbReference type="ARBA" id="ARBA00022857"/>
    </source>
</evidence>
<dbReference type="CDD" id="cd02274">
    <property type="entry name" value="DHDPR_N"/>
    <property type="match status" value="1"/>
</dbReference>
<dbReference type="PROSITE" id="PS01298">
    <property type="entry name" value="DAPB"/>
    <property type="match status" value="1"/>
</dbReference>
<dbReference type="InterPro" id="IPR023940">
    <property type="entry name" value="DHDPR_bac"/>
</dbReference>
<dbReference type="GO" id="GO:0008839">
    <property type="term" value="F:4-hydroxy-tetrahydrodipicolinate reductase"/>
    <property type="evidence" value="ECO:0007669"/>
    <property type="project" value="UniProtKB-UniRule"/>
</dbReference>
<dbReference type="InterPro" id="IPR022663">
    <property type="entry name" value="DapB_C"/>
</dbReference>
<dbReference type="HAMAP" id="MF_00102">
    <property type="entry name" value="DapB"/>
    <property type="match status" value="1"/>
</dbReference>
<comment type="pathway">
    <text evidence="9">Amino-acid biosynthesis; L-lysine biosynthesis via DAP pathway; (S)-tetrahydrodipicolinate from L-aspartate: step 4/4.</text>
</comment>
<feature type="binding site" evidence="9">
    <location>
        <begin position="109"/>
        <end position="112"/>
    </location>
    <ligand>
        <name>NAD(+)</name>
        <dbReference type="ChEBI" id="CHEBI:57540"/>
    </ligand>
</feature>
<comment type="caution">
    <text evidence="13">The sequence shown here is derived from an EMBL/GenBank/DDBJ whole genome shotgun (WGS) entry which is preliminary data.</text>
</comment>
<dbReference type="SUPFAM" id="SSF51735">
    <property type="entry name" value="NAD(P)-binding Rossmann-fold domains"/>
    <property type="match status" value="1"/>
</dbReference>
<keyword evidence="5 9" id="KW-0220">Diaminopimelate biosynthesis</keyword>
<sequence>MKVLLHGCNGRMGQTLTKIISNLNDVEVVCGVDKDTAKFNNPYPVYSSLNEVKEKVDVLIDFSNHVCLDSILEYGKKNNVALVICTTGFSEEEKAKMQEASKYIPILHSANMSLGVNLILSLVSQAAKVLYENFDIEIIEKHHNQKLDSPSGTALMIADAINKALNDVLNYNYGRHSKTQKREKNELGIHAVRGGNIVGEHEVLFAGPFENIEIKHTALSRDVFAYGAIRAAKYLHGKPNGFYTMKDVISE</sequence>
<dbReference type="Gene3D" id="3.30.360.10">
    <property type="entry name" value="Dihydrodipicolinate Reductase, domain 2"/>
    <property type="match status" value="1"/>
</dbReference>
<feature type="binding site" evidence="9">
    <location>
        <position position="143"/>
    </location>
    <ligand>
        <name>(S)-2,3,4,5-tetrahydrodipicolinate</name>
        <dbReference type="ChEBI" id="CHEBI:16845"/>
    </ligand>
</feature>
<evidence type="ECO:0000256" key="2">
    <source>
        <dbReference type="ARBA" id="ARBA00022490"/>
    </source>
</evidence>
<evidence type="ECO:0000256" key="1">
    <source>
        <dbReference type="ARBA" id="ARBA00006642"/>
    </source>
</evidence>
<dbReference type="InterPro" id="IPR036291">
    <property type="entry name" value="NAD(P)-bd_dom_sf"/>
</dbReference>
<feature type="active site" description="Proton donor" evidence="9">
    <location>
        <position position="146"/>
    </location>
</feature>
<dbReference type="PANTHER" id="PTHR20836:SF7">
    <property type="entry name" value="4-HYDROXY-TETRAHYDRODIPICOLINATE REDUCTASE"/>
    <property type="match status" value="1"/>
</dbReference>